<reference evidence="5" key="1">
    <citation type="submission" date="2023-03" db="EMBL/GenBank/DDBJ databases">
        <title>Mating type loci evolution in Malassezia.</title>
        <authorList>
            <person name="Coelho M.A."/>
        </authorList>
    </citation>
    <scope>NUCLEOTIDE SEQUENCE</scope>
    <source>
        <strain evidence="5">CBS 11721</strain>
    </source>
</reference>
<evidence type="ECO:0000256" key="3">
    <source>
        <dbReference type="PROSITE-ProRule" id="PRU00023"/>
    </source>
</evidence>
<dbReference type="Pfam" id="PF12796">
    <property type="entry name" value="Ank_2"/>
    <property type="match status" value="1"/>
</dbReference>
<dbReference type="PROSITE" id="PS50088">
    <property type="entry name" value="ANK_REPEAT"/>
    <property type="match status" value="1"/>
</dbReference>
<evidence type="ECO:0000256" key="2">
    <source>
        <dbReference type="ARBA" id="ARBA00023043"/>
    </source>
</evidence>
<keyword evidence="1" id="KW-0677">Repeat</keyword>
<dbReference type="PANTHER" id="PTHR24171">
    <property type="entry name" value="ANKYRIN REPEAT DOMAIN-CONTAINING PROTEIN 39-RELATED"/>
    <property type="match status" value="1"/>
</dbReference>
<keyword evidence="6" id="KW-1185">Reference proteome</keyword>
<gene>
    <name evidence="5" type="ORF">MCUN1_000056</name>
</gene>
<dbReference type="Gene3D" id="1.25.40.20">
    <property type="entry name" value="Ankyrin repeat-containing domain"/>
    <property type="match status" value="1"/>
</dbReference>
<evidence type="ECO:0008006" key="7">
    <source>
        <dbReference type="Google" id="ProtNLM"/>
    </source>
</evidence>
<dbReference type="InterPro" id="IPR036770">
    <property type="entry name" value="Ankyrin_rpt-contain_sf"/>
</dbReference>
<keyword evidence="2 3" id="KW-0040">ANK repeat</keyword>
<feature type="region of interest" description="Disordered" evidence="4">
    <location>
        <begin position="148"/>
        <end position="188"/>
    </location>
</feature>
<evidence type="ECO:0000256" key="1">
    <source>
        <dbReference type="ARBA" id="ARBA00022737"/>
    </source>
</evidence>
<evidence type="ECO:0000313" key="6">
    <source>
        <dbReference type="Proteomes" id="UP001219933"/>
    </source>
</evidence>
<sequence length="200" mass="22259">MAESVSSEKELEQRVTEGPNVWIAAGDGDIERVKFLLEHGNVTPTSGDSAGYTPIHAAVSYAQHELLRFLLEHKSAGDDAVNIRDSDDESPLFFCEDVSTAKILLEFGADTKLKNKDGLTAAENAEVNDWHDVAVFLWDSSGEEPVPRQELLKRVGEEEDEEAVPVQQDGEDGNQITEQEDEELDTRMEEMLSRVEEIMP</sequence>
<evidence type="ECO:0000256" key="4">
    <source>
        <dbReference type="SAM" id="MobiDB-lite"/>
    </source>
</evidence>
<feature type="repeat" description="ANK" evidence="3">
    <location>
        <begin position="50"/>
        <end position="73"/>
    </location>
</feature>
<dbReference type="PANTHER" id="PTHR24171:SF9">
    <property type="entry name" value="ANKYRIN REPEAT DOMAIN-CONTAINING PROTEIN 39"/>
    <property type="match status" value="1"/>
</dbReference>
<accession>A0AAF0EMB0</accession>
<name>A0AAF0EMB0_9BASI</name>
<dbReference type="PROSITE" id="PS50297">
    <property type="entry name" value="ANK_REP_REGION"/>
    <property type="match status" value="1"/>
</dbReference>
<dbReference type="SUPFAM" id="SSF48403">
    <property type="entry name" value="Ankyrin repeat"/>
    <property type="match status" value="1"/>
</dbReference>
<dbReference type="EMBL" id="CP119877">
    <property type="protein sequence ID" value="WFD33243.1"/>
    <property type="molecule type" value="Genomic_DNA"/>
</dbReference>
<dbReference type="InterPro" id="IPR002110">
    <property type="entry name" value="Ankyrin_rpt"/>
</dbReference>
<organism evidence="5 6">
    <name type="scientific">Malassezia cuniculi</name>
    <dbReference type="NCBI Taxonomy" id="948313"/>
    <lineage>
        <taxon>Eukaryota</taxon>
        <taxon>Fungi</taxon>
        <taxon>Dikarya</taxon>
        <taxon>Basidiomycota</taxon>
        <taxon>Ustilaginomycotina</taxon>
        <taxon>Malasseziomycetes</taxon>
        <taxon>Malasseziales</taxon>
        <taxon>Malasseziaceae</taxon>
        <taxon>Malassezia</taxon>
    </lineage>
</organism>
<dbReference type="Proteomes" id="UP001219933">
    <property type="component" value="Chromosome 1"/>
</dbReference>
<proteinExistence type="predicted"/>
<evidence type="ECO:0000313" key="5">
    <source>
        <dbReference type="EMBL" id="WFD33243.1"/>
    </source>
</evidence>
<dbReference type="AlphaFoldDB" id="A0AAF0EMB0"/>
<protein>
    <recommendedName>
        <fullName evidence="7">Ankyrin</fullName>
    </recommendedName>
</protein>